<dbReference type="Proteomes" id="UP000012960">
    <property type="component" value="Unplaced"/>
</dbReference>
<gene>
    <name evidence="8" type="ORF">GSMUA_37490.1</name>
</gene>
<feature type="compositionally biased region" description="Low complexity" evidence="6">
    <location>
        <begin position="137"/>
        <end position="148"/>
    </location>
</feature>
<dbReference type="PROSITE" id="PS50103">
    <property type="entry name" value="ZF_C3H1"/>
    <property type="match status" value="1"/>
</dbReference>
<evidence type="ECO:0000313" key="9">
    <source>
        <dbReference type="EnsemblPlants" id="Ma00_p03240.1"/>
    </source>
</evidence>
<dbReference type="EnsemblPlants" id="Ma00_t03240.1">
    <property type="protein sequence ID" value="Ma00_p03240.1"/>
    <property type="gene ID" value="Ma00_g03240"/>
</dbReference>
<evidence type="ECO:0000256" key="2">
    <source>
        <dbReference type="ARBA" id="ARBA00022771"/>
    </source>
</evidence>
<dbReference type="PANTHER" id="PTHR12506:SF50">
    <property type="entry name" value="ZINC FINGER CCCH DOMAIN-CONTAINING PROTEIN 26"/>
    <property type="match status" value="1"/>
</dbReference>
<accession>A0A804HMV1</accession>
<dbReference type="SMART" id="SM00356">
    <property type="entry name" value="ZnF_C3H1"/>
    <property type="match status" value="2"/>
</dbReference>
<dbReference type="EMBL" id="HG996473">
    <property type="protein sequence ID" value="CAG1856889.1"/>
    <property type="molecule type" value="Genomic_DNA"/>
</dbReference>
<evidence type="ECO:0000313" key="8">
    <source>
        <dbReference type="EMBL" id="CAG1856889.1"/>
    </source>
</evidence>
<dbReference type="Gramene" id="Ma00_t03240.1">
    <property type="protein sequence ID" value="Ma00_p03240.1"/>
    <property type="gene ID" value="Ma00_g03240"/>
</dbReference>
<dbReference type="GO" id="GO:0003677">
    <property type="term" value="F:DNA binding"/>
    <property type="evidence" value="ECO:0007669"/>
    <property type="project" value="UniProtKB-KW"/>
</dbReference>
<keyword evidence="2 5" id="KW-0863">Zinc-finger</keyword>
<evidence type="ECO:0000256" key="6">
    <source>
        <dbReference type="SAM" id="MobiDB-lite"/>
    </source>
</evidence>
<sequence length="148" mass="16254">MAVTFPERPGRSDCRYFMRTGSCKYGSSRKYHHPKERHQVVACTKGPFGLPLRPGERPCTFCATYGNGKFGATCKFDHPSVAALPLQQPSLVFPYTRGSESSWTIAENSSCTTTKNQMSSVSSSELQDVVNDEHENPSTATSPSSTNH</sequence>
<dbReference type="Pfam" id="PF00642">
    <property type="entry name" value="zf-CCCH"/>
    <property type="match status" value="1"/>
</dbReference>
<evidence type="ECO:0000313" key="10">
    <source>
        <dbReference type="Proteomes" id="UP000012960"/>
    </source>
</evidence>
<feature type="zinc finger region" description="C3H1-type" evidence="5">
    <location>
        <begin position="8"/>
        <end position="36"/>
    </location>
</feature>
<dbReference type="PANTHER" id="PTHR12506">
    <property type="entry name" value="PROTEIN PHOSPHATASE RELATED"/>
    <property type="match status" value="1"/>
</dbReference>
<feature type="domain" description="C3H1-type" evidence="7">
    <location>
        <begin position="8"/>
        <end position="36"/>
    </location>
</feature>
<feature type="region of interest" description="Disordered" evidence="6">
    <location>
        <begin position="114"/>
        <end position="148"/>
    </location>
</feature>
<evidence type="ECO:0000256" key="5">
    <source>
        <dbReference type="PROSITE-ProRule" id="PRU00723"/>
    </source>
</evidence>
<evidence type="ECO:0000256" key="1">
    <source>
        <dbReference type="ARBA" id="ARBA00022723"/>
    </source>
</evidence>
<evidence type="ECO:0000256" key="4">
    <source>
        <dbReference type="ARBA" id="ARBA00023125"/>
    </source>
</evidence>
<dbReference type="GO" id="GO:0008270">
    <property type="term" value="F:zinc ion binding"/>
    <property type="evidence" value="ECO:0007669"/>
    <property type="project" value="UniProtKB-KW"/>
</dbReference>
<feature type="compositionally biased region" description="Polar residues" evidence="6">
    <location>
        <begin position="114"/>
        <end position="126"/>
    </location>
</feature>
<reference evidence="9" key="2">
    <citation type="submission" date="2021-05" db="UniProtKB">
        <authorList>
            <consortium name="EnsemblPlants"/>
        </authorList>
    </citation>
    <scope>IDENTIFICATION</scope>
    <source>
        <strain evidence="9">subsp. malaccensis</strain>
    </source>
</reference>
<dbReference type="AlphaFoldDB" id="A0A804HMV1"/>
<dbReference type="InterPro" id="IPR000571">
    <property type="entry name" value="Znf_CCCH"/>
</dbReference>
<dbReference type="Gene3D" id="4.10.1000.10">
    <property type="entry name" value="Zinc finger, CCCH-type"/>
    <property type="match status" value="1"/>
</dbReference>
<proteinExistence type="predicted"/>
<evidence type="ECO:0000256" key="3">
    <source>
        <dbReference type="ARBA" id="ARBA00022833"/>
    </source>
</evidence>
<keyword evidence="4" id="KW-0238">DNA-binding</keyword>
<keyword evidence="10" id="KW-1185">Reference proteome</keyword>
<reference evidence="8" key="1">
    <citation type="submission" date="2021-03" db="EMBL/GenBank/DDBJ databases">
        <authorList>
            <consortium name="Genoscope - CEA"/>
            <person name="William W."/>
        </authorList>
    </citation>
    <scope>NUCLEOTIDE SEQUENCE</scope>
    <source>
        <strain evidence="8">Doubled-haploid Pahang</strain>
    </source>
</reference>
<keyword evidence="1 5" id="KW-0479">Metal-binding</keyword>
<dbReference type="InParanoid" id="A0A804HMV1"/>
<organism evidence="9 10">
    <name type="scientific">Musa acuminata subsp. malaccensis</name>
    <name type="common">Wild banana</name>
    <name type="synonym">Musa malaccensis</name>
    <dbReference type="NCBI Taxonomy" id="214687"/>
    <lineage>
        <taxon>Eukaryota</taxon>
        <taxon>Viridiplantae</taxon>
        <taxon>Streptophyta</taxon>
        <taxon>Embryophyta</taxon>
        <taxon>Tracheophyta</taxon>
        <taxon>Spermatophyta</taxon>
        <taxon>Magnoliopsida</taxon>
        <taxon>Liliopsida</taxon>
        <taxon>Zingiberales</taxon>
        <taxon>Musaceae</taxon>
        <taxon>Musa</taxon>
    </lineage>
</organism>
<keyword evidence="3 5" id="KW-0862">Zinc</keyword>
<name>A0A804HMV1_MUSAM</name>
<protein>
    <submittedName>
        <fullName evidence="8">(wild Malaysian banana) hypothetical protein</fullName>
    </submittedName>
</protein>
<dbReference type="InterPro" id="IPR050974">
    <property type="entry name" value="Plant_ZF_CCCH"/>
</dbReference>
<dbReference type="GO" id="GO:0003729">
    <property type="term" value="F:mRNA binding"/>
    <property type="evidence" value="ECO:0000318"/>
    <property type="project" value="GO_Central"/>
</dbReference>
<evidence type="ECO:0000259" key="7">
    <source>
        <dbReference type="PROSITE" id="PS50103"/>
    </source>
</evidence>